<name>A0A167X074_PENCH</name>
<evidence type="ECO:0000313" key="2">
    <source>
        <dbReference type="EMBL" id="KZN92262.1"/>
    </source>
</evidence>
<accession>A0A167X074</accession>
<feature type="region of interest" description="Disordered" evidence="1">
    <location>
        <begin position="1"/>
        <end position="693"/>
    </location>
</feature>
<feature type="compositionally biased region" description="Basic and acidic residues" evidence="1">
    <location>
        <begin position="579"/>
        <end position="594"/>
    </location>
</feature>
<feature type="compositionally biased region" description="Low complexity" evidence="1">
    <location>
        <begin position="595"/>
        <end position="606"/>
    </location>
</feature>
<protein>
    <submittedName>
        <fullName evidence="2">Uncharacterized protein</fullName>
    </submittedName>
</protein>
<feature type="compositionally biased region" description="Polar residues" evidence="1">
    <location>
        <begin position="419"/>
        <end position="433"/>
    </location>
</feature>
<feature type="compositionally biased region" description="Basic and acidic residues" evidence="1">
    <location>
        <begin position="634"/>
        <end position="652"/>
    </location>
</feature>
<feature type="compositionally biased region" description="Basic and acidic residues" evidence="1">
    <location>
        <begin position="440"/>
        <end position="460"/>
    </location>
</feature>
<feature type="compositionally biased region" description="Basic and acidic residues" evidence="1">
    <location>
        <begin position="383"/>
        <end position="392"/>
    </location>
</feature>
<feature type="compositionally biased region" description="Polar residues" evidence="1">
    <location>
        <begin position="32"/>
        <end position="45"/>
    </location>
</feature>
<feature type="compositionally biased region" description="Low complexity" evidence="1">
    <location>
        <begin position="653"/>
        <end position="663"/>
    </location>
</feature>
<feature type="compositionally biased region" description="Basic and acidic residues" evidence="1">
    <location>
        <begin position="223"/>
        <end position="232"/>
    </location>
</feature>
<gene>
    <name evidence="2" type="ORF">EN45_024160</name>
</gene>
<feature type="compositionally biased region" description="Low complexity" evidence="1">
    <location>
        <begin position="302"/>
        <end position="318"/>
    </location>
</feature>
<feature type="compositionally biased region" description="Low complexity" evidence="1">
    <location>
        <begin position="470"/>
        <end position="488"/>
    </location>
</feature>
<feature type="compositionally biased region" description="Polar residues" evidence="1">
    <location>
        <begin position="242"/>
        <end position="253"/>
    </location>
</feature>
<proteinExistence type="predicted"/>
<evidence type="ECO:0000256" key="1">
    <source>
        <dbReference type="SAM" id="MobiDB-lite"/>
    </source>
</evidence>
<feature type="compositionally biased region" description="Polar residues" evidence="1">
    <location>
        <begin position="151"/>
        <end position="174"/>
    </location>
</feature>
<dbReference type="PhylomeDB" id="A0A167X074"/>
<organism evidence="2">
    <name type="scientific">Penicillium chrysogenum</name>
    <name type="common">Penicillium notatum</name>
    <dbReference type="NCBI Taxonomy" id="5076"/>
    <lineage>
        <taxon>Eukaryota</taxon>
        <taxon>Fungi</taxon>
        <taxon>Dikarya</taxon>
        <taxon>Ascomycota</taxon>
        <taxon>Pezizomycotina</taxon>
        <taxon>Eurotiomycetes</taxon>
        <taxon>Eurotiomycetidae</taxon>
        <taxon>Eurotiales</taxon>
        <taxon>Aspergillaceae</taxon>
        <taxon>Penicillium</taxon>
        <taxon>Penicillium chrysogenum species complex</taxon>
    </lineage>
</organism>
<dbReference type="Proteomes" id="UP000076449">
    <property type="component" value="Chromosome I"/>
</dbReference>
<feature type="compositionally biased region" description="Polar residues" evidence="1">
    <location>
        <begin position="333"/>
        <end position="348"/>
    </location>
</feature>
<feature type="compositionally biased region" description="Low complexity" evidence="1">
    <location>
        <begin position="175"/>
        <end position="215"/>
    </location>
</feature>
<sequence>MSDNNPHHPGVRSLLAKFEGQSPIASPPSRGRSPTASDSSGTVRQLSKVRASFVAVDGVIQSNPASPLRKTSGRSDSPGMFGPKINSGDAESGRQGMISPTPVSRLDHTQNATLGQIMAEARPEEASETKNGKSQAAKEEPARIETETRSRNTPPKQTEEPTATDTKSTGSDTPSQKSDSSVVIKKKPSSVGSARNAASKSAPTTAASTGAKPAAHNTSSKPTAREVAKERTNSLAHKPSRVSLNPKTTTRPTRGSAPAQDSSKPHAAGASSRPGVKSPPKPARVPGSMNTSNQASAAKPGSTGASSTRTTTNTSTLTRKPSSLKSATGGPSRATTPSTSIRRQSSRPSLPAQAANDTTTKPVNEGFLARMMRPTASSANKSHLQEKTDAKPVTRSTSVSKAPRQSTGRVPDRSVHQVKPNSTALRPQSQKSRAQNKEPAPQKDELKPSQKKQESEKENIVKPITAIAKEPTTVEPAAVAAVEQPETASKPVETASPAQVEEPTPEVAVASPEPTEKLIEVPEPIIEETVTESSSDPVPVEDATEVRAEPIDSNDAQASAKAEVDAPVEAPVEPIVGDAEEKAAEEKAAEEKAAETTTATEEITAEPVAIPTADDQVNVDEKQEVSVPEPEVLETPKSETKAEVPEKDDVSVKEATTPETLAEPAEEKPAEDKSTDGPVPDAQPATEAESTNVAIDIASLALN</sequence>
<feature type="compositionally biased region" description="Basic and acidic residues" evidence="1">
    <location>
        <begin position="665"/>
        <end position="675"/>
    </location>
</feature>
<dbReference type="AlphaFoldDB" id="A0A167X074"/>
<feature type="compositionally biased region" description="Basic and acidic residues" evidence="1">
    <location>
        <begin position="121"/>
        <end position="150"/>
    </location>
</feature>
<dbReference type="EMBL" id="CM002798">
    <property type="protein sequence ID" value="KZN92262.1"/>
    <property type="molecule type" value="Genomic_DNA"/>
</dbReference>
<feature type="compositionally biased region" description="Polar residues" evidence="1">
    <location>
        <begin position="394"/>
        <end position="408"/>
    </location>
</feature>
<reference evidence="2" key="1">
    <citation type="journal article" date="2014" name="Genome Announc.">
        <title>Complete sequencing and chromosome-scale genome assembly of the industrial progenitor strain P2niaD18 from the penicillin producer Penicillium chrysogenum.</title>
        <authorList>
            <person name="Specht T."/>
            <person name="Dahlmann T.A."/>
            <person name="Zadra I."/>
            <person name="Kurnsteiner H."/>
            <person name="Kuck U."/>
        </authorList>
    </citation>
    <scope>NUCLEOTIDE SEQUENCE [LARGE SCALE GENOMIC DNA]</scope>
    <source>
        <strain evidence="2">P2niaD18</strain>
    </source>
</reference>